<accession>A0A2X0P4N1</accession>
<name>A0A2X0P4N1_9BASI</name>
<feature type="transmembrane region" description="Helical" evidence="1">
    <location>
        <begin position="823"/>
        <end position="842"/>
    </location>
</feature>
<sequence length="847" mass="95697">MAVDAFNLLPRHGHDTPYQAAHHSDYEADLADDVTHRDGLPVPLGEESVDETEWTKIDYARLSAQLERVYSLNRFRPASMFGCFVVFIALCFGLGALIGAIAGTVYYRSIVARVPTYSAKAAGKSTPIDQRVISMFGPASTGGFDRFDLGVMLWHRKGVREPESRRIMGYIGRLDEDERPPLWLFADMSRAFGELGYARQANSTVPLNVWKPIFQRRVMKDASIAMTHVTTVPITIPASVATDLAKNLYSELVATFVMLPPSANAASLKATADSMFQTSRPEENYGSNHSWPLSWINPGDPEMRPLDLFYAHTGAGYSLKQLNWDMWSQNSSAEHSGLPPVKLELSTSTMLTMANDFTTYELEGFRKAMRQLTEFKVGCLFPEIMDQAADTNIIFMPSLMQQECLTQEWWRPACARAFKRDGHFENMIKLDSSKDTPWRYGPFMTTRFSAMSPKDHKVTLPLLDAKSKDVAQDFKFAWRVGWSPLSPSKMAIAALALPDWSTKATDPFGYKPHEQDYLEVFRKLLLGLEFVHALRWVAEEGIRCPDNFVGHNFNPRAHPIARTAVGFLAVFLQYLTIPLILHYWFVRSHAGGTSMAIFVLSYGNLAWMIIQTVYEWWESSLVWFIVKIVVHALLLFKQLTLVAHIEVRFEKFIPTAVRIRKPTHLERETTRVDNELSWILKVVVSNTTKSAVRVSNLTDPLLIQSMRAQLFALCFSFLHFGDSLPRVVESPLYERIKNLPEWSRREKGITQALLIGGSVQSSLWFLACICQIRLNHKIRTYGAEYRTTAFLSAAAMVLSRLSSLFIGWFGPAAATSHFTLWDIISIFVICFLAVQASAYPGVPGKRS</sequence>
<keyword evidence="1" id="KW-0812">Transmembrane</keyword>
<feature type="transmembrane region" description="Helical" evidence="1">
    <location>
        <begin position="620"/>
        <end position="636"/>
    </location>
</feature>
<feature type="transmembrane region" description="Helical" evidence="1">
    <location>
        <begin position="564"/>
        <end position="585"/>
    </location>
</feature>
<keyword evidence="1" id="KW-1133">Transmembrane helix</keyword>
<dbReference type="EMBL" id="FQNC01000042">
    <property type="protein sequence ID" value="SGY40908.1"/>
    <property type="molecule type" value="Genomic_DNA"/>
</dbReference>
<keyword evidence="1" id="KW-0472">Membrane</keyword>
<feature type="transmembrane region" description="Helical" evidence="1">
    <location>
        <begin position="597"/>
        <end position="614"/>
    </location>
</feature>
<feature type="transmembrane region" description="Helical" evidence="1">
    <location>
        <begin position="790"/>
        <end position="811"/>
    </location>
</feature>
<evidence type="ECO:0000256" key="1">
    <source>
        <dbReference type="SAM" id="Phobius"/>
    </source>
</evidence>
<gene>
    <name evidence="2" type="primary">BQ5605_C003g02441</name>
    <name evidence="2" type="ORF">BQ5605_C003G02441</name>
</gene>
<evidence type="ECO:0000313" key="2">
    <source>
        <dbReference type="EMBL" id="SGY40908.1"/>
    </source>
</evidence>
<reference evidence="2 3" key="1">
    <citation type="submission" date="2016-11" db="EMBL/GenBank/DDBJ databases">
        <authorList>
            <person name="Jaros S."/>
            <person name="Januszkiewicz K."/>
            <person name="Wedrychowicz H."/>
        </authorList>
    </citation>
    <scope>NUCLEOTIDE SEQUENCE [LARGE SCALE GENOMIC DNA]</scope>
</reference>
<protein>
    <submittedName>
        <fullName evidence="2">BQ5605_C003g02441 protein</fullName>
    </submittedName>
</protein>
<dbReference type="Proteomes" id="UP000249464">
    <property type="component" value="Unassembled WGS sequence"/>
</dbReference>
<keyword evidence="3" id="KW-1185">Reference proteome</keyword>
<organism evidence="2 3">
    <name type="scientific">Microbotryum silenes-dioicae</name>
    <dbReference type="NCBI Taxonomy" id="796604"/>
    <lineage>
        <taxon>Eukaryota</taxon>
        <taxon>Fungi</taxon>
        <taxon>Dikarya</taxon>
        <taxon>Basidiomycota</taxon>
        <taxon>Pucciniomycotina</taxon>
        <taxon>Microbotryomycetes</taxon>
        <taxon>Microbotryales</taxon>
        <taxon>Microbotryaceae</taxon>
        <taxon>Microbotryum</taxon>
    </lineage>
</organism>
<evidence type="ECO:0000313" key="3">
    <source>
        <dbReference type="Proteomes" id="UP000249464"/>
    </source>
</evidence>
<proteinExistence type="predicted"/>
<dbReference type="AlphaFoldDB" id="A0A2X0P4N1"/>
<feature type="transmembrane region" description="Helical" evidence="1">
    <location>
        <begin position="81"/>
        <end position="107"/>
    </location>
</feature>